<dbReference type="Proteomes" id="UP001342418">
    <property type="component" value="Chromosome"/>
</dbReference>
<evidence type="ECO:0000256" key="3">
    <source>
        <dbReference type="ARBA" id="ARBA00022763"/>
    </source>
</evidence>
<evidence type="ECO:0000256" key="6">
    <source>
        <dbReference type="ARBA" id="ARBA00023125"/>
    </source>
</evidence>
<keyword evidence="4 8" id="KW-0378">Hydrolase</keyword>
<reference evidence="10 11" key="1">
    <citation type="submission" date="2018-07" db="EMBL/GenBank/DDBJ databases">
        <title>Genome sequence of Nitratireductor thuwali#1536.</title>
        <authorList>
            <person name="Michoud G."/>
            <person name="Merlino G."/>
            <person name="Sefrji F.O."/>
            <person name="Daffonchio D."/>
        </authorList>
    </citation>
    <scope>NUCLEOTIDE SEQUENCE [LARGE SCALE GENOMIC DNA]</scope>
    <source>
        <strain evidence="11">Nit1536</strain>
    </source>
</reference>
<evidence type="ECO:0000256" key="2">
    <source>
        <dbReference type="ARBA" id="ARBA00022670"/>
    </source>
</evidence>
<evidence type="ECO:0000256" key="9">
    <source>
        <dbReference type="SAM" id="MobiDB-lite"/>
    </source>
</evidence>
<dbReference type="PANTHER" id="PTHR13604:SF0">
    <property type="entry name" value="ABASIC SITE PROCESSING PROTEIN HMCES"/>
    <property type="match status" value="1"/>
</dbReference>
<organism evidence="10 11">
    <name type="scientific">Nitratireductor thuwali</name>
    <dbReference type="NCBI Taxonomy" id="2267699"/>
    <lineage>
        <taxon>Bacteria</taxon>
        <taxon>Pseudomonadati</taxon>
        <taxon>Pseudomonadota</taxon>
        <taxon>Alphaproteobacteria</taxon>
        <taxon>Hyphomicrobiales</taxon>
        <taxon>Phyllobacteriaceae</taxon>
        <taxon>Nitratireductor</taxon>
    </lineage>
</organism>
<accession>A0ABY5MM09</accession>
<evidence type="ECO:0000256" key="8">
    <source>
        <dbReference type="RuleBase" id="RU364100"/>
    </source>
</evidence>
<proteinExistence type="inferred from homology"/>
<dbReference type="Pfam" id="PF02586">
    <property type="entry name" value="SRAP"/>
    <property type="match status" value="1"/>
</dbReference>
<dbReference type="SUPFAM" id="SSF143081">
    <property type="entry name" value="BB1717-like"/>
    <property type="match status" value="1"/>
</dbReference>
<keyword evidence="3" id="KW-0227">DNA damage</keyword>
<dbReference type="Gene3D" id="3.90.1680.10">
    <property type="entry name" value="SOS response associated peptidase-like"/>
    <property type="match status" value="1"/>
</dbReference>
<keyword evidence="11" id="KW-1185">Reference proteome</keyword>
<keyword evidence="2 8" id="KW-0645">Protease</keyword>
<evidence type="ECO:0000256" key="1">
    <source>
        <dbReference type="ARBA" id="ARBA00008136"/>
    </source>
</evidence>
<gene>
    <name evidence="10" type="primary">yedK</name>
    <name evidence="10" type="ORF">NTH_03497</name>
</gene>
<dbReference type="InterPro" id="IPR036590">
    <property type="entry name" value="SRAP-like"/>
</dbReference>
<dbReference type="EMBL" id="CP030941">
    <property type="protein sequence ID" value="UUP19010.1"/>
    <property type="molecule type" value="Genomic_DNA"/>
</dbReference>
<keyword evidence="6" id="KW-0238">DNA-binding</keyword>
<sequence>MCGRFQLAATRAQVEDAIKVFDLDDFPFRYNIAPTQPVQMVVAAGPRAPGSNLPDRRGMLVRWGFIPGWAKDVKDFPLLINARSETAAEKSTFRAAMRHRRTLVPATGFYEWRRDGAKRPQAFWLRPRNGGIVAFAGLMETYSEPGGSEIDTGAILTTAASGDLEHIHHRMPVVVRPEHFTRWLDCVGNEPRDVGDLLRPAEPGFFEAVPISDKVNKVANTGPDILERVEERPSHEAVPREPDAQLTLF</sequence>
<dbReference type="GO" id="GO:0016787">
    <property type="term" value="F:hydrolase activity"/>
    <property type="evidence" value="ECO:0007669"/>
    <property type="project" value="UniProtKB-KW"/>
</dbReference>
<name>A0ABY5MM09_9HYPH</name>
<evidence type="ECO:0000313" key="10">
    <source>
        <dbReference type="EMBL" id="UUP19010.1"/>
    </source>
</evidence>
<feature type="compositionally biased region" description="Basic and acidic residues" evidence="9">
    <location>
        <begin position="230"/>
        <end position="243"/>
    </location>
</feature>
<dbReference type="InterPro" id="IPR003738">
    <property type="entry name" value="SRAP"/>
</dbReference>
<comment type="similarity">
    <text evidence="1 8">Belongs to the SOS response-associated peptidase family.</text>
</comment>
<dbReference type="PANTHER" id="PTHR13604">
    <property type="entry name" value="DC12-RELATED"/>
    <property type="match status" value="1"/>
</dbReference>
<evidence type="ECO:0000256" key="5">
    <source>
        <dbReference type="ARBA" id="ARBA00023124"/>
    </source>
</evidence>
<keyword evidence="7" id="KW-0456">Lyase</keyword>
<dbReference type="RefSeq" id="WP_338531196.1">
    <property type="nucleotide sequence ID" value="NZ_CP030941.1"/>
</dbReference>
<feature type="region of interest" description="Disordered" evidence="9">
    <location>
        <begin position="230"/>
        <end position="249"/>
    </location>
</feature>
<protein>
    <recommendedName>
        <fullName evidence="8">Abasic site processing protein</fullName>
        <ecNumber evidence="8">3.4.-.-</ecNumber>
    </recommendedName>
</protein>
<dbReference type="EC" id="3.4.-.-" evidence="8"/>
<evidence type="ECO:0000256" key="7">
    <source>
        <dbReference type="ARBA" id="ARBA00023239"/>
    </source>
</evidence>
<evidence type="ECO:0000256" key="4">
    <source>
        <dbReference type="ARBA" id="ARBA00022801"/>
    </source>
</evidence>
<evidence type="ECO:0000313" key="11">
    <source>
        <dbReference type="Proteomes" id="UP001342418"/>
    </source>
</evidence>
<keyword evidence="5" id="KW-0190">Covalent protein-DNA linkage</keyword>